<evidence type="ECO:0000256" key="12">
    <source>
        <dbReference type="SAM" id="MobiDB-lite"/>
    </source>
</evidence>
<dbReference type="PANTHER" id="PTHR30042:SF2">
    <property type="entry name" value="POTASSIUM-TRANSPORTING ATPASE KDPC SUBUNIT"/>
    <property type="match status" value="1"/>
</dbReference>
<evidence type="ECO:0000256" key="1">
    <source>
        <dbReference type="ARBA" id="ARBA00022448"/>
    </source>
</evidence>
<dbReference type="RefSeq" id="WP_346057010.1">
    <property type="nucleotide sequence ID" value="NZ_BAAAOP010000001.1"/>
</dbReference>
<evidence type="ECO:0000256" key="11">
    <source>
        <dbReference type="HAMAP-Rule" id="MF_00276"/>
    </source>
</evidence>
<evidence type="ECO:0000256" key="10">
    <source>
        <dbReference type="ARBA" id="ARBA00023136"/>
    </source>
</evidence>
<dbReference type="PANTHER" id="PTHR30042">
    <property type="entry name" value="POTASSIUM-TRANSPORTING ATPASE C CHAIN"/>
    <property type="match status" value="1"/>
</dbReference>
<evidence type="ECO:0000313" key="13">
    <source>
        <dbReference type="EMBL" id="GAA2185334.1"/>
    </source>
</evidence>
<keyword evidence="2 11" id="KW-1003">Cell membrane</keyword>
<dbReference type="Pfam" id="PF02669">
    <property type="entry name" value="KdpC"/>
    <property type="match status" value="1"/>
</dbReference>
<comment type="caution">
    <text evidence="13">The sequence shown here is derived from an EMBL/GenBank/DDBJ whole genome shotgun (WGS) entry which is preliminary data.</text>
</comment>
<protein>
    <recommendedName>
        <fullName evidence="11">Potassium-transporting ATPase KdpC subunit</fullName>
    </recommendedName>
    <alternativeName>
        <fullName evidence="11">ATP phosphohydrolase [potassium-transporting] C chain</fullName>
    </alternativeName>
    <alternativeName>
        <fullName evidence="11">Potassium-binding and translocating subunit C</fullName>
    </alternativeName>
    <alternativeName>
        <fullName evidence="11">Potassium-translocating ATPase C chain</fullName>
    </alternativeName>
</protein>
<evidence type="ECO:0000256" key="4">
    <source>
        <dbReference type="ARBA" id="ARBA00022692"/>
    </source>
</evidence>
<proteinExistence type="inferred from homology"/>
<keyword evidence="7 11" id="KW-0630">Potassium</keyword>
<keyword evidence="14" id="KW-1185">Reference proteome</keyword>
<keyword evidence="6 11" id="KW-0067">ATP-binding</keyword>
<organism evidence="13 14">
    <name type="scientific">Leucobacter alluvii</name>
    <dbReference type="NCBI Taxonomy" id="340321"/>
    <lineage>
        <taxon>Bacteria</taxon>
        <taxon>Bacillati</taxon>
        <taxon>Actinomycetota</taxon>
        <taxon>Actinomycetes</taxon>
        <taxon>Micrococcales</taxon>
        <taxon>Microbacteriaceae</taxon>
        <taxon>Leucobacter</taxon>
    </lineage>
</organism>
<dbReference type="EMBL" id="BAAAOP010000001">
    <property type="protein sequence ID" value="GAA2185334.1"/>
    <property type="molecule type" value="Genomic_DNA"/>
</dbReference>
<sequence>MHARTRLPGRPLIRTLGVALRAMALCTLALGIAYPLLITGVAHLVAPAQAAGSLVTGPSGDVVGSSLLGQPFADDDGAPSAEYFQPRPSAAGDGYDGAVSSGSNLGPEHADLIAAIEERRTEIADFNGVSEAAVPADAVTASASGLDPHISPAYAEIQVDRVAAARGLDAADVRSIVAEHTSSADLGFLGQPRVNILELNVALDAAHPAPVTESQLDEQQDAKPSGSSGESEE</sequence>
<keyword evidence="8 11" id="KW-1133">Transmembrane helix</keyword>
<keyword evidence="3 11" id="KW-0633">Potassium transport</keyword>
<dbReference type="NCBIfam" id="NF001454">
    <property type="entry name" value="PRK00315.1"/>
    <property type="match status" value="1"/>
</dbReference>
<dbReference type="PIRSF" id="PIRSF001296">
    <property type="entry name" value="K_ATPase_KdpC"/>
    <property type="match status" value="1"/>
</dbReference>
<evidence type="ECO:0000256" key="2">
    <source>
        <dbReference type="ARBA" id="ARBA00022475"/>
    </source>
</evidence>
<evidence type="ECO:0000256" key="8">
    <source>
        <dbReference type="ARBA" id="ARBA00022989"/>
    </source>
</evidence>
<accession>A0ABN3B176</accession>
<name>A0ABN3B176_9MICO</name>
<reference evidence="13 14" key="1">
    <citation type="journal article" date="2019" name="Int. J. Syst. Evol. Microbiol.">
        <title>The Global Catalogue of Microorganisms (GCM) 10K type strain sequencing project: providing services to taxonomists for standard genome sequencing and annotation.</title>
        <authorList>
            <consortium name="The Broad Institute Genomics Platform"/>
            <consortium name="The Broad Institute Genome Sequencing Center for Infectious Disease"/>
            <person name="Wu L."/>
            <person name="Ma J."/>
        </authorList>
    </citation>
    <scope>NUCLEOTIDE SEQUENCE [LARGE SCALE GENOMIC DNA]</scope>
    <source>
        <strain evidence="13 14">JCM 14919</strain>
    </source>
</reference>
<keyword evidence="10 11" id="KW-0472">Membrane</keyword>
<dbReference type="NCBIfam" id="TIGR00681">
    <property type="entry name" value="kdpC"/>
    <property type="match status" value="1"/>
</dbReference>
<evidence type="ECO:0000256" key="7">
    <source>
        <dbReference type="ARBA" id="ARBA00022958"/>
    </source>
</evidence>
<evidence type="ECO:0000256" key="9">
    <source>
        <dbReference type="ARBA" id="ARBA00023065"/>
    </source>
</evidence>
<comment type="subcellular location">
    <subcellularLocation>
        <location evidence="11">Cell membrane</location>
        <topology evidence="11">Single-pass membrane protein</topology>
    </subcellularLocation>
</comment>
<dbReference type="Proteomes" id="UP001501084">
    <property type="component" value="Unassembled WGS sequence"/>
</dbReference>
<comment type="similarity">
    <text evidence="11">Belongs to the KdpC family.</text>
</comment>
<dbReference type="HAMAP" id="MF_00276">
    <property type="entry name" value="KdpC"/>
    <property type="match status" value="1"/>
</dbReference>
<keyword evidence="5 11" id="KW-0547">Nucleotide-binding</keyword>
<comment type="function">
    <text evidence="11">Part of the high-affinity ATP-driven potassium transport (or Kdp) system, which catalyzes the hydrolysis of ATP coupled with the electrogenic transport of potassium into the cytoplasm. This subunit acts as a catalytic chaperone that increases the ATP-binding affinity of the ATP-hydrolyzing subunit KdpB by the formation of a transient KdpB/KdpC/ATP ternary complex.</text>
</comment>
<feature type="transmembrane region" description="Helical" evidence="11">
    <location>
        <begin position="12"/>
        <end position="37"/>
    </location>
</feature>
<keyword evidence="1 11" id="KW-0813">Transport</keyword>
<evidence type="ECO:0000313" key="14">
    <source>
        <dbReference type="Proteomes" id="UP001501084"/>
    </source>
</evidence>
<evidence type="ECO:0000256" key="5">
    <source>
        <dbReference type="ARBA" id="ARBA00022741"/>
    </source>
</evidence>
<evidence type="ECO:0000256" key="3">
    <source>
        <dbReference type="ARBA" id="ARBA00022538"/>
    </source>
</evidence>
<evidence type="ECO:0000256" key="6">
    <source>
        <dbReference type="ARBA" id="ARBA00022840"/>
    </source>
</evidence>
<gene>
    <name evidence="11 13" type="primary">kdpC</name>
    <name evidence="13" type="ORF">GCM10009786_01270</name>
</gene>
<feature type="region of interest" description="Disordered" evidence="12">
    <location>
        <begin position="208"/>
        <end position="233"/>
    </location>
</feature>
<keyword evidence="9 11" id="KW-0406">Ion transport</keyword>
<dbReference type="InterPro" id="IPR003820">
    <property type="entry name" value="KdpC"/>
</dbReference>
<keyword evidence="4 11" id="KW-0812">Transmembrane</keyword>
<comment type="subunit">
    <text evidence="11">The system is composed of three essential subunits: KdpA, KdpB and KdpC.</text>
</comment>